<protein>
    <submittedName>
        <fullName evidence="2">Thioredoxin family protein</fullName>
    </submittedName>
</protein>
<organism evidence="2 3">
    <name type="scientific">Colwellia maritima</name>
    <dbReference type="NCBI Taxonomy" id="2912588"/>
    <lineage>
        <taxon>Bacteria</taxon>
        <taxon>Pseudomonadati</taxon>
        <taxon>Pseudomonadota</taxon>
        <taxon>Gammaproteobacteria</taxon>
        <taxon>Alteromonadales</taxon>
        <taxon>Colwelliaceae</taxon>
        <taxon>Colwellia</taxon>
    </lineage>
</organism>
<evidence type="ECO:0000313" key="3">
    <source>
        <dbReference type="Proteomes" id="UP001139646"/>
    </source>
</evidence>
<proteinExistence type="predicted"/>
<evidence type="ECO:0000313" key="2">
    <source>
        <dbReference type="EMBL" id="MCI2282341.1"/>
    </source>
</evidence>
<dbReference type="InterPro" id="IPR012336">
    <property type="entry name" value="Thioredoxin-like_fold"/>
</dbReference>
<dbReference type="Proteomes" id="UP001139646">
    <property type="component" value="Unassembled WGS sequence"/>
</dbReference>
<dbReference type="EMBL" id="JAKKSL010000001">
    <property type="protein sequence ID" value="MCI2282341.1"/>
    <property type="molecule type" value="Genomic_DNA"/>
</dbReference>
<keyword evidence="3" id="KW-1185">Reference proteome</keyword>
<name>A0ABS9WYQ6_9GAMM</name>
<sequence>MNNEQSNFLSHGCPVCVSAEEQILDLLDQKNVDLEIVHFAEAKGRIGEAQNLGVKSVPALVTNGQVLHINFGASMEDVKKAVGVA</sequence>
<feature type="domain" description="Thioredoxin-like fold" evidence="1">
    <location>
        <begin position="9"/>
        <end position="68"/>
    </location>
</feature>
<gene>
    <name evidence="2" type="ORF">L3081_01705</name>
</gene>
<evidence type="ECO:0000259" key="1">
    <source>
        <dbReference type="Pfam" id="PF13192"/>
    </source>
</evidence>
<comment type="caution">
    <text evidence="2">The sequence shown here is derived from an EMBL/GenBank/DDBJ whole genome shotgun (WGS) entry which is preliminary data.</text>
</comment>
<dbReference type="RefSeq" id="WP_242282984.1">
    <property type="nucleotide sequence ID" value="NZ_JAKKSL010000001.1"/>
</dbReference>
<dbReference type="Pfam" id="PF13192">
    <property type="entry name" value="Thioredoxin_3"/>
    <property type="match status" value="1"/>
</dbReference>
<reference evidence="2" key="1">
    <citation type="submission" date="2022-01" db="EMBL/GenBank/DDBJ databases">
        <title>Colwellia maritima, isolated from seawater.</title>
        <authorList>
            <person name="Kristyanto S."/>
            <person name="Jung J."/>
            <person name="Jeon C.O."/>
        </authorList>
    </citation>
    <scope>NUCLEOTIDE SEQUENCE</scope>
    <source>
        <strain evidence="2">MSW7</strain>
    </source>
</reference>
<accession>A0ABS9WYQ6</accession>